<accession>A0A7J8AMW7</accession>
<feature type="region of interest" description="Disordered" evidence="1">
    <location>
        <begin position="1"/>
        <end position="24"/>
    </location>
</feature>
<evidence type="ECO:0000256" key="1">
    <source>
        <dbReference type="SAM" id="MobiDB-lite"/>
    </source>
</evidence>
<gene>
    <name evidence="2" type="ORF">mMyoMyo1_008167</name>
</gene>
<dbReference type="Proteomes" id="UP000527355">
    <property type="component" value="Unassembled WGS sequence"/>
</dbReference>
<name>A0A7J8AMW7_MYOMY</name>
<keyword evidence="3" id="KW-1185">Reference proteome</keyword>
<feature type="region of interest" description="Disordered" evidence="1">
    <location>
        <begin position="75"/>
        <end position="121"/>
    </location>
</feature>
<sequence>MTPPNHMEDSKQRPGLKAHPHWREGHANESLRFLIKGWAPPAWAHGRLDPLPGLASECTQPVFSHCWEASFQAAVAPPPAGRTPPSKSNSKQNAQNQPPHSPSPEPKSVPARQRNDHSQTP</sequence>
<protein>
    <submittedName>
        <fullName evidence="2">Uncharacterized protein</fullName>
    </submittedName>
</protein>
<evidence type="ECO:0000313" key="2">
    <source>
        <dbReference type="EMBL" id="KAF6387718.1"/>
    </source>
</evidence>
<proteinExistence type="predicted"/>
<comment type="caution">
    <text evidence="2">The sequence shown here is derived from an EMBL/GenBank/DDBJ whole genome shotgun (WGS) entry which is preliminary data.</text>
</comment>
<reference evidence="2 3" key="1">
    <citation type="journal article" date="2020" name="Nature">
        <title>Six reference-quality genomes reveal evolution of bat adaptations.</title>
        <authorList>
            <person name="Jebb D."/>
            <person name="Huang Z."/>
            <person name="Pippel M."/>
            <person name="Hughes G.M."/>
            <person name="Lavrichenko K."/>
            <person name="Devanna P."/>
            <person name="Winkler S."/>
            <person name="Jermiin L.S."/>
            <person name="Skirmuntt E.C."/>
            <person name="Katzourakis A."/>
            <person name="Burkitt-Gray L."/>
            <person name="Ray D.A."/>
            <person name="Sullivan K.A.M."/>
            <person name="Roscito J.G."/>
            <person name="Kirilenko B.M."/>
            <person name="Davalos L.M."/>
            <person name="Corthals A.P."/>
            <person name="Power M.L."/>
            <person name="Jones G."/>
            <person name="Ransome R.D."/>
            <person name="Dechmann D.K.N."/>
            <person name="Locatelli A.G."/>
            <person name="Puechmaille S.J."/>
            <person name="Fedrigo O."/>
            <person name="Jarvis E.D."/>
            <person name="Hiller M."/>
            <person name="Vernes S.C."/>
            <person name="Myers E.W."/>
            <person name="Teeling E.C."/>
        </authorList>
    </citation>
    <scope>NUCLEOTIDE SEQUENCE [LARGE SCALE GENOMIC DNA]</scope>
    <source>
        <strain evidence="2">MMyoMyo1</strain>
        <tissue evidence="2">Flight muscle</tissue>
    </source>
</reference>
<organism evidence="2 3">
    <name type="scientific">Myotis myotis</name>
    <name type="common">Greater mouse-eared bat</name>
    <name type="synonym">Vespertilio myotis</name>
    <dbReference type="NCBI Taxonomy" id="51298"/>
    <lineage>
        <taxon>Eukaryota</taxon>
        <taxon>Metazoa</taxon>
        <taxon>Chordata</taxon>
        <taxon>Craniata</taxon>
        <taxon>Vertebrata</taxon>
        <taxon>Euteleostomi</taxon>
        <taxon>Mammalia</taxon>
        <taxon>Eutheria</taxon>
        <taxon>Laurasiatheria</taxon>
        <taxon>Chiroptera</taxon>
        <taxon>Yangochiroptera</taxon>
        <taxon>Vespertilionidae</taxon>
        <taxon>Myotis</taxon>
    </lineage>
</organism>
<evidence type="ECO:0000313" key="3">
    <source>
        <dbReference type="Proteomes" id="UP000527355"/>
    </source>
</evidence>
<feature type="compositionally biased region" description="Polar residues" evidence="1">
    <location>
        <begin position="85"/>
        <end position="98"/>
    </location>
</feature>
<dbReference type="EMBL" id="JABWUV010000001">
    <property type="protein sequence ID" value="KAF6387718.1"/>
    <property type="molecule type" value="Genomic_DNA"/>
</dbReference>
<feature type="compositionally biased region" description="Basic and acidic residues" evidence="1">
    <location>
        <begin position="1"/>
        <end position="12"/>
    </location>
</feature>
<dbReference type="AlphaFoldDB" id="A0A7J8AMW7"/>